<evidence type="ECO:0000313" key="8">
    <source>
        <dbReference type="Proteomes" id="UP000029385"/>
    </source>
</evidence>
<dbReference type="GO" id="GO:0006515">
    <property type="term" value="P:protein quality control for misfolded or incompletely synthesized proteins"/>
    <property type="evidence" value="ECO:0007669"/>
    <property type="project" value="TreeGrafter"/>
</dbReference>
<dbReference type="PANTHER" id="PTHR10381:SF70">
    <property type="entry name" value="ATP-DEPENDENT CLP PROTEASE PROTEOLYTIC SUBUNIT"/>
    <property type="match status" value="1"/>
</dbReference>
<gene>
    <name evidence="7" type="ORF">N789_14165</name>
</gene>
<dbReference type="Pfam" id="PF00574">
    <property type="entry name" value="CLP_protease"/>
    <property type="match status" value="1"/>
</dbReference>
<reference evidence="7 8" key="1">
    <citation type="submission" date="2013-09" db="EMBL/GenBank/DDBJ databases">
        <title>Genome sequencing of Arenimonas oryziterrae.</title>
        <authorList>
            <person name="Chen F."/>
            <person name="Wang G."/>
        </authorList>
    </citation>
    <scope>NUCLEOTIDE SEQUENCE [LARGE SCALE GENOMIC DNA]</scope>
    <source>
        <strain evidence="7 8">YC6267</strain>
    </source>
</reference>
<dbReference type="CDD" id="cd07016">
    <property type="entry name" value="S14_ClpP_1"/>
    <property type="match status" value="1"/>
</dbReference>
<sequence length="756" mass="79328">MKSNRLSLAIFAAVAAIGGAPPASSGLQPLLRIQALANGDAELLIYGPIGDEWFSESASARSIAEQLARITAPTIQVRINSEGGSVQDGLAIYNQLKRHPARIVVTVDGIAASIASQIACAGDEVIMPANTLMMIHAPWSCGCGNAQAFREFADTLDTFAAAMAQSYVAKTGKSVEEINALLQDGKDHWFTSEQAVEFGLADSALATDPVEPADADAVDAMLNALIANTRLTASAPAPISAQLRSRLTTTLTESRFASLPEARQLAIVASIGDEEMKQQFQKVLAMAVAAAAAAPAPAAPAAPASLANPDAALQPTQGDPVATALAALVVRNQAIRGVFAGFHDVAGVVALESECLADPAMTIEQAQARLLARVGNGATPLAGTGRVEAGEDETERVRAAGVQMLLARGGILSRTDAAAARQGNPFANSTLLGMAEQILIRAGVRTRDMTREQMARAVLGQTTSDFPTLLENALHKILLNGYQLTPFTWTRFCRTGILTDYRPHNRYHLSSFSDLLEVNEAGEYKTGTLGDGEKETITGKRKGRILEVTPELLINDDLGALVSLATALGQAAGRTIEKDVYALLALNSGAGPTLSDGKALFHTDHANIAAVGAAPSVSAFDAARIALGSQKDPGGNDYLDITAAIWLGPLSIGGAARVANGAEYDTEVSSKFQVPNKVRNMYRDVVDSPRLAGNAWYSFADPNVEAVLEVAFLDGVQTPTIEQEANFRTDGIAWKAAHRYGVGAVGYRGAQKNNGP</sequence>
<name>A0A091BD30_9GAMM</name>
<keyword evidence="2" id="KW-0963">Cytoplasm</keyword>
<keyword evidence="8" id="KW-1185">Reference proteome</keyword>
<keyword evidence="5" id="KW-0720">Serine protease</keyword>
<dbReference type="SUPFAM" id="SSF52096">
    <property type="entry name" value="ClpP/crotonase"/>
    <property type="match status" value="1"/>
</dbReference>
<evidence type="ECO:0000256" key="1">
    <source>
        <dbReference type="ARBA" id="ARBA00007039"/>
    </source>
</evidence>
<dbReference type="NCBIfam" id="NF045540">
    <property type="entry name" value="scaf_prot_MCP1"/>
    <property type="match status" value="1"/>
</dbReference>
<comment type="caution">
    <text evidence="7">The sequence shown here is derived from an EMBL/GenBank/DDBJ whole genome shotgun (WGS) entry which is preliminary data.</text>
</comment>
<proteinExistence type="inferred from homology"/>
<dbReference type="EMBL" id="AVCI01000011">
    <property type="protein sequence ID" value="KFN42310.1"/>
    <property type="molecule type" value="Genomic_DNA"/>
</dbReference>
<dbReference type="Proteomes" id="UP000029385">
    <property type="component" value="Unassembled WGS sequence"/>
</dbReference>
<evidence type="ECO:0000256" key="2">
    <source>
        <dbReference type="ARBA" id="ARBA00022490"/>
    </source>
</evidence>
<dbReference type="PATRIC" id="fig|1121015.4.peg.2300"/>
<dbReference type="PRINTS" id="PR00127">
    <property type="entry name" value="CLPPROTEASEP"/>
</dbReference>
<dbReference type="OrthoDB" id="9806592at2"/>
<dbReference type="eggNOG" id="COG0740">
    <property type="taxonomic scope" value="Bacteria"/>
</dbReference>
<dbReference type="STRING" id="1121015.GCA_000420545_02890"/>
<dbReference type="GO" id="GO:0004176">
    <property type="term" value="F:ATP-dependent peptidase activity"/>
    <property type="evidence" value="ECO:0007669"/>
    <property type="project" value="InterPro"/>
</dbReference>
<dbReference type="PANTHER" id="PTHR10381">
    <property type="entry name" value="ATP-DEPENDENT CLP PROTEASE PROTEOLYTIC SUBUNIT"/>
    <property type="match status" value="1"/>
</dbReference>
<dbReference type="AlphaFoldDB" id="A0A091BD30"/>
<evidence type="ECO:0000256" key="4">
    <source>
        <dbReference type="ARBA" id="ARBA00022801"/>
    </source>
</evidence>
<dbReference type="Pfam" id="PF25209">
    <property type="entry name" value="Phage_capsid_4"/>
    <property type="match status" value="1"/>
</dbReference>
<keyword evidence="4" id="KW-0378">Hydrolase</keyword>
<comment type="similarity">
    <text evidence="1 6">Belongs to the peptidase S14 family.</text>
</comment>
<evidence type="ECO:0000313" key="7">
    <source>
        <dbReference type="EMBL" id="KFN42310.1"/>
    </source>
</evidence>
<dbReference type="NCBIfam" id="NF045542">
    <property type="entry name" value="Clp_rel_HeadMat"/>
    <property type="match status" value="1"/>
</dbReference>
<dbReference type="RefSeq" id="WP_022970479.1">
    <property type="nucleotide sequence ID" value="NZ_ATVD01000008.1"/>
</dbReference>
<dbReference type="GO" id="GO:0004252">
    <property type="term" value="F:serine-type endopeptidase activity"/>
    <property type="evidence" value="ECO:0007669"/>
    <property type="project" value="InterPro"/>
</dbReference>
<accession>A0A091BD30</accession>
<dbReference type="InterPro" id="IPR029045">
    <property type="entry name" value="ClpP/crotonase-like_dom_sf"/>
</dbReference>
<keyword evidence="3" id="KW-0645">Protease</keyword>
<organism evidence="7 8">
    <name type="scientific">Arenimonas oryziterrae DSM 21050 = YC6267</name>
    <dbReference type="NCBI Taxonomy" id="1121015"/>
    <lineage>
        <taxon>Bacteria</taxon>
        <taxon>Pseudomonadati</taxon>
        <taxon>Pseudomonadota</taxon>
        <taxon>Gammaproteobacteria</taxon>
        <taxon>Lysobacterales</taxon>
        <taxon>Lysobacteraceae</taxon>
        <taxon>Arenimonas</taxon>
    </lineage>
</organism>
<dbReference type="InterPro" id="IPR001907">
    <property type="entry name" value="ClpP"/>
</dbReference>
<protein>
    <recommendedName>
        <fullName evidence="6">ATP-dependent Clp protease proteolytic subunit</fullName>
    </recommendedName>
</protein>
<dbReference type="InterPro" id="IPR023562">
    <property type="entry name" value="ClpP/TepA"/>
</dbReference>
<dbReference type="Gene3D" id="3.90.226.10">
    <property type="entry name" value="2-enoyl-CoA Hydratase, Chain A, domain 1"/>
    <property type="match status" value="1"/>
</dbReference>
<dbReference type="GO" id="GO:0051117">
    <property type="term" value="F:ATPase binding"/>
    <property type="evidence" value="ECO:0007669"/>
    <property type="project" value="TreeGrafter"/>
</dbReference>
<dbReference type="GO" id="GO:0009368">
    <property type="term" value="C:endopeptidase Clp complex"/>
    <property type="evidence" value="ECO:0007669"/>
    <property type="project" value="TreeGrafter"/>
</dbReference>
<evidence type="ECO:0000256" key="3">
    <source>
        <dbReference type="ARBA" id="ARBA00022670"/>
    </source>
</evidence>
<evidence type="ECO:0000256" key="5">
    <source>
        <dbReference type="ARBA" id="ARBA00022825"/>
    </source>
</evidence>
<evidence type="ECO:0000256" key="6">
    <source>
        <dbReference type="RuleBase" id="RU003567"/>
    </source>
</evidence>